<dbReference type="EMBL" id="FPCH01000004">
    <property type="protein sequence ID" value="SFV38697.1"/>
    <property type="molecule type" value="Genomic_DNA"/>
</dbReference>
<evidence type="ECO:0000313" key="1">
    <source>
        <dbReference type="EMBL" id="SFV38697.1"/>
    </source>
</evidence>
<accession>A0A1I7NVL1</accession>
<dbReference type="AlphaFoldDB" id="A0A1I7NVL1"/>
<protein>
    <submittedName>
        <fullName evidence="1">Uncharacterized protein</fullName>
    </submittedName>
</protein>
<sequence>MENNTAQLYGIFEEEFELDRGVARLRKGSLLPLANTVEMFAAALTSAPSAGRKQKGSQS</sequence>
<dbReference type="Proteomes" id="UP000199423">
    <property type="component" value="Unassembled WGS sequence"/>
</dbReference>
<organism evidence="1 2">
    <name type="scientific">Hyphomicrobium facile</name>
    <dbReference type="NCBI Taxonomy" id="51670"/>
    <lineage>
        <taxon>Bacteria</taxon>
        <taxon>Pseudomonadati</taxon>
        <taxon>Pseudomonadota</taxon>
        <taxon>Alphaproteobacteria</taxon>
        <taxon>Hyphomicrobiales</taxon>
        <taxon>Hyphomicrobiaceae</taxon>
        <taxon>Hyphomicrobium</taxon>
    </lineage>
</organism>
<reference evidence="2" key="1">
    <citation type="submission" date="2016-10" db="EMBL/GenBank/DDBJ databases">
        <authorList>
            <person name="Varghese N."/>
            <person name="Submissions S."/>
        </authorList>
    </citation>
    <scope>NUCLEOTIDE SEQUENCE [LARGE SCALE GENOMIC DNA]</scope>
    <source>
        <strain evidence="2">DSM 1565</strain>
    </source>
</reference>
<keyword evidence="2" id="KW-1185">Reference proteome</keyword>
<proteinExistence type="predicted"/>
<gene>
    <name evidence="1" type="ORF">SAMN04488557_3800</name>
</gene>
<evidence type="ECO:0000313" key="2">
    <source>
        <dbReference type="Proteomes" id="UP000199423"/>
    </source>
</evidence>
<name>A0A1I7NVL1_9HYPH</name>